<protein>
    <submittedName>
        <fullName evidence="1">Uncharacterized protein</fullName>
    </submittedName>
</protein>
<reference evidence="1" key="2">
    <citation type="submission" date="2023-01" db="EMBL/GenBank/DDBJ databases">
        <authorList>
            <person name="Sun Q."/>
            <person name="Evtushenko L."/>
        </authorList>
    </citation>
    <scope>NUCLEOTIDE SEQUENCE</scope>
    <source>
        <strain evidence="1">VKM Ac-2007</strain>
    </source>
</reference>
<dbReference type="AlphaFoldDB" id="A0A9W6MET4"/>
<dbReference type="EMBL" id="BSEV01000010">
    <property type="protein sequence ID" value="GLK11158.1"/>
    <property type="molecule type" value="Genomic_DNA"/>
</dbReference>
<name>A0A9W6MET4_9ACTN</name>
<reference evidence="1" key="1">
    <citation type="journal article" date="2014" name="Int. J. Syst. Evol. Microbiol.">
        <title>Complete genome sequence of Corynebacterium casei LMG S-19264T (=DSM 44701T), isolated from a smear-ripened cheese.</title>
        <authorList>
            <consortium name="US DOE Joint Genome Institute (JGI-PGF)"/>
            <person name="Walter F."/>
            <person name="Albersmeier A."/>
            <person name="Kalinowski J."/>
            <person name="Ruckert C."/>
        </authorList>
    </citation>
    <scope>NUCLEOTIDE SEQUENCE</scope>
    <source>
        <strain evidence="1">VKM Ac-2007</strain>
    </source>
</reference>
<organism evidence="1 2">
    <name type="scientific">Streptosporangium carneum</name>
    <dbReference type="NCBI Taxonomy" id="47481"/>
    <lineage>
        <taxon>Bacteria</taxon>
        <taxon>Bacillati</taxon>
        <taxon>Actinomycetota</taxon>
        <taxon>Actinomycetes</taxon>
        <taxon>Streptosporangiales</taxon>
        <taxon>Streptosporangiaceae</taxon>
        <taxon>Streptosporangium</taxon>
    </lineage>
</organism>
<gene>
    <name evidence="1" type="ORF">GCM10017600_45640</name>
</gene>
<evidence type="ECO:0000313" key="1">
    <source>
        <dbReference type="EMBL" id="GLK11158.1"/>
    </source>
</evidence>
<accession>A0A9W6MET4</accession>
<comment type="caution">
    <text evidence="1">The sequence shown here is derived from an EMBL/GenBank/DDBJ whole genome shotgun (WGS) entry which is preliminary data.</text>
</comment>
<keyword evidence="2" id="KW-1185">Reference proteome</keyword>
<dbReference type="Proteomes" id="UP001143474">
    <property type="component" value="Unassembled WGS sequence"/>
</dbReference>
<sequence>MEAAVDLPRLPPARFIAAEQTWRHFRRYSRGYRRFGSLQRRLGKILFIGFWT</sequence>
<proteinExistence type="predicted"/>
<evidence type="ECO:0000313" key="2">
    <source>
        <dbReference type="Proteomes" id="UP001143474"/>
    </source>
</evidence>